<dbReference type="PROSITE" id="PS50885">
    <property type="entry name" value="HAMP"/>
    <property type="match status" value="1"/>
</dbReference>
<dbReference type="Pfam" id="PF00672">
    <property type="entry name" value="HAMP"/>
    <property type="match status" value="1"/>
</dbReference>
<comment type="subcellular location">
    <subcellularLocation>
        <location evidence="1">Cell membrane</location>
        <topology evidence="1">Multi-pass membrane protein</topology>
    </subcellularLocation>
</comment>
<evidence type="ECO:0000256" key="3">
    <source>
        <dbReference type="ARBA" id="ARBA00022500"/>
    </source>
</evidence>
<dbReference type="PRINTS" id="PR00260">
    <property type="entry name" value="CHEMTRNSDUCR"/>
</dbReference>
<evidence type="ECO:0000259" key="12">
    <source>
        <dbReference type="PROSITE" id="PS50885"/>
    </source>
</evidence>
<dbReference type="SUPFAM" id="SSF58104">
    <property type="entry name" value="Methyl-accepting chemotaxis protein (MCP) signaling domain"/>
    <property type="match status" value="1"/>
</dbReference>
<keyword evidence="5 10" id="KW-1133">Transmembrane helix</keyword>
<dbReference type="Gene3D" id="1.10.287.950">
    <property type="entry name" value="Methyl-accepting chemotaxis protein"/>
    <property type="match status" value="1"/>
</dbReference>
<feature type="domain" description="HAMP" evidence="12">
    <location>
        <begin position="297"/>
        <end position="351"/>
    </location>
</feature>
<keyword evidence="7 9" id="KW-0807">Transducer</keyword>
<evidence type="ECO:0000256" key="2">
    <source>
        <dbReference type="ARBA" id="ARBA00022475"/>
    </source>
</evidence>
<dbReference type="GO" id="GO:0004888">
    <property type="term" value="F:transmembrane signaling receptor activity"/>
    <property type="evidence" value="ECO:0007669"/>
    <property type="project" value="InterPro"/>
</dbReference>
<evidence type="ECO:0000259" key="11">
    <source>
        <dbReference type="PROSITE" id="PS50111"/>
    </source>
</evidence>
<dbReference type="SMART" id="SM00304">
    <property type="entry name" value="HAMP"/>
    <property type="match status" value="1"/>
</dbReference>
<evidence type="ECO:0000256" key="5">
    <source>
        <dbReference type="ARBA" id="ARBA00022989"/>
    </source>
</evidence>
<dbReference type="GO" id="GO:0006935">
    <property type="term" value="P:chemotaxis"/>
    <property type="evidence" value="ECO:0007669"/>
    <property type="project" value="UniProtKB-KW"/>
</dbReference>
<dbReference type="Pfam" id="PF02743">
    <property type="entry name" value="dCache_1"/>
    <property type="match status" value="1"/>
</dbReference>
<dbReference type="InterPro" id="IPR029151">
    <property type="entry name" value="Sensor-like_sf"/>
</dbReference>
<evidence type="ECO:0000256" key="1">
    <source>
        <dbReference type="ARBA" id="ARBA00004651"/>
    </source>
</evidence>
<keyword evidence="2" id="KW-1003">Cell membrane</keyword>
<dbReference type="InterPro" id="IPR003660">
    <property type="entry name" value="HAMP_dom"/>
</dbReference>
<dbReference type="CDD" id="cd06225">
    <property type="entry name" value="HAMP"/>
    <property type="match status" value="1"/>
</dbReference>
<reference evidence="13 14" key="1">
    <citation type="submission" date="2016-07" db="EMBL/GenBank/DDBJ databases">
        <title>Comparative genomics of the Campylobacter concisus group.</title>
        <authorList>
            <person name="Miller W.G."/>
            <person name="Yee E."/>
            <person name="Chapman M.H."/>
            <person name="Huynh S."/>
            <person name="Bono J.L."/>
            <person name="On S.L.W."/>
            <person name="StLeger J."/>
            <person name="Foster G."/>
            <person name="Parker C.T."/>
        </authorList>
    </citation>
    <scope>NUCLEOTIDE SEQUENCE [LARGE SCALE GENOMIC DNA]</scope>
    <source>
        <strain evidence="13 14">CCUG 21559</strain>
    </source>
</reference>
<comment type="similarity">
    <text evidence="8">Belongs to the methyl-accepting chemotaxis (MCP) protein family.</text>
</comment>
<gene>
    <name evidence="13" type="ORF">CMUC_0548</name>
</gene>
<protein>
    <submittedName>
        <fullName evidence="13">Cache sensor-containing MCP-domain signal transduction protein</fullName>
    </submittedName>
</protein>
<feature type="domain" description="Methyl-accepting transducer" evidence="11">
    <location>
        <begin position="356"/>
        <end position="613"/>
    </location>
</feature>
<evidence type="ECO:0000313" key="13">
    <source>
        <dbReference type="EMBL" id="QCD44354.1"/>
    </source>
</evidence>
<dbReference type="InterPro" id="IPR004090">
    <property type="entry name" value="Chemotax_Me-accpt_rcpt"/>
</dbReference>
<keyword evidence="6 10" id="KW-0472">Membrane</keyword>
<keyword evidence="4 10" id="KW-0812">Transmembrane</keyword>
<evidence type="ECO:0000256" key="6">
    <source>
        <dbReference type="ARBA" id="ARBA00023136"/>
    </source>
</evidence>
<proteinExistence type="inferred from homology"/>
<dbReference type="CDD" id="cd12913">
    <property type="entry name" value="PDC1_MCP_like"/>
    <property type="match status" value="1"/>
</dbReference>
<evidence type="ECO:0000256" key="8">
    <source>
        <dbReference type="ARBA" id="ARBA00029447"/>
    </source>
</evidence>
<dbReference type="Proteomes" id="UP000503264">
    <property type="component" value="Chromosome"/>
</dbReference>
<dbReference type="GO" id="GO:0005886">
    <property type="term" value="C:plasma membrane"/>
    <property type="evidence" value="ECO:0007669"/>
    <property type="project" value="UniProtKB-SubCell"/>
</dbReference>
<organism evidence="13 14">
    <name type="scientific">Campylobacter mucosalis CCUG 21559</name>
    <dbReference type="NCBI Taxonomy" id="1032067"/>
    <lineage>
        <taxon>Bacteria</taxon>
        <taxon>Pseudomonadati</taxon>
        <taxon>Campylobacterota</taxon>
        <taxon>Epsilonproteobacteria</taxon>
        <taxon>Campylobacterales</taxon>
        <taxon>Campylobacteraceae</taxon>
        <taxon>Campylobacter</taxon>
    </lineage>
</organism>
<keyword evidence="3" id="KW-0145">Chemotaxis</keyword>
<feature type="transmembrane region" description="Helical" evidence="10">
    <location>
        <begin position="276"/>
        <end position="296"/>
    </location>
</feature>
<dbReference type="EMBL" id="CP012542">
    <property type="protein sequence ID" value="QCD44354.1"/>
    <property type="molecule type" value="Genomic_DNA"/>
</dbReference>
<evidence type="ECO:0000256" key="4">
    <source>
        <dbReference type="ARBA" id="ARBA00022692"/>
    </source>
</evidence>
<feature type="transmembrane region" description="Helical" evidence="10">
    <location>
        <begin position="7"/>
        <end position="27"/>
    </location>
</feature>
<dbReference type="PROSITE" id="PS50111">
    <property type="entry name" value="CHEMOTAXIS_TRANSDUC_2"/>
    <property type="match status" value="1"/>
</dbReference>
<dbReference type="InterPro" id="IPR004089">
    <property type="entry name" value="MCPsignal_dom"/>
</dbReference>
<keyword evidence="14" id="KW-1185">Reference proteome</keyword>
<dbReference type="PANTHER" id="PTHR32089">
    <property type="entry name" value="METHYL-ACCEPTING CHEMOTAXIS PROTEIN MCPB"/>
    <property type="match status" value="1"/>
</dbReference>
<dbReference type="CDD" id="cd12912">
    <property type="entry name" value="PDC2_MCP_like"/>
    <property type="match status" value="1"/>
</dbReference>
<sequence length="628" mass="68867">MGFRQKIIFSVSILSILIVGILVAVTYNGTKNIIVKVAEDSALVLARQVSGKVGIWYDSKSSIVDGAKTMLSEHNREQNINSIKAITNQGKFIATFYGLENGDVAFSDDWVPDSDYKADTRDWYIKAKSKNSVITTDFYTDKATGQAVTTFAAPIVKDGKFIGVMGADVSFGEVVDMFNGDDLKNANGYFVLITKDGTCLYHPNKDMIGKNIADLDSTLRAIASEIDRNKNGVYYYKFNQEDKLLSYSAISDTGLSVLFALRLDDALALNAQNAKFSLAIGAVTAIVAIVLVWLLLKILFRPIVRLVELSGDLAVGEGDLTKRLNFNSKDEIGKISSNMDTFIEKIRVLINEAKDSSSENASLSEELSSTSREITSRVEDEFRIIKGIMDDTLVVTTSSESSNEKTQEALKDLVAVGDTLKNTKNNLAKTVTNVDQVAQTEQELSNRLRNLVQNTDDVKAVLQVINDIADQTNLLALNAAIEAARAGEHGRGFAVVADEVRQLAEKTSKSLIEINNTINLIIQSVNDASTMMNENSKFVSDVASDSNNSQAEIEETARLLEDAISKTNLASQEVKQMAMSIGKTMQDFTKVNQLSSENTRSVEEISKASDMLNKQVESLNMKLNQFKS</sequence>
<dbReference type="Gene3D" id="3.30.450.20">
    <property type="entry name" value="PAS domain"/>
    <property type="match status" value="2"/>
</dbReference>
<dbReference type="SUPFAM" id="SSF103190">
    <property type="entry name" value="Sensory domain-like"/>
    <property type="match status" value="1"/>
</dbReference>
<dbReference type="InterPro" id="IPR033479">
    <property type="entry name" value="dCache_1"/>
</dbReference>
<accession>A0A6G5QFF8</accession>
<dbReference type="GO" id="GO:0007165">
    <property type="term" value="P:signal transduction"/>
    <property type="evidence" value="ECO:0007669"/>
    <property type="project" value="UniProtKB-KW"/>
</dbReference>
<evidence type="ECO:0000256" key="10">
    <source>
        <dbReference type="SAM" id="Phobius"/>
    </source>
</evidence>
<dbReference type="AlphaFoldDB" id="A0A6G5QFF8"/>
<dbReference type="Pfam" id="PF00015">
    <property type="entry name" value="MCPsignal"/>
    <property type="match status" value="1"/>
</dbReference>
<evidence type="ECO:0000313" key="14">
    <source>
        <dbReference type="Proteomes" id="UP000503264"/>
    </source>
</evidence>
<dbReference type="PANTHER" id="PTHR32089:SF114">
    <property type="entry name" value="METHYL-ACCEPTING CHEMOTAXIS PROTEIN MCPB"/>
    <property type="match status" value="1"/>
</dbReference>
<evidence type="ECO:0000256" key="9">
    <source>
        <dbReference type="PROSITE-ProRule" id="PRU00284"/>
    </source>
</evidence>
<name>A0A6G5QFF8_9BACT</name>
<evidence type="ECO:0000256" key="7">
    <source>
        <dbReference type="ARBA" id="ARBA00023224"/>
    </source>
</evidence>
<dbReference type="SMART" id="SM00283">
    <property type="entry name" value="MA"/>
    <property type="match status" value="1"/>
</dbReference>